<dbReference type="GO" id="GO:0005737">
    <property type="term" value="C:cytoplasm"/>
    <property type="evidence" value="ECO:0007669"/>
    <property type="project" value="TreeGrafter"/>
</dbReference>
<dbReference type="SMART" id="SM00310">
    <property type="entry name" value="PTBI"/>
    <property type="match status" value="1"/>
</dbReference>
<evidence type="ECO:0000313" key="9">
    <source>
        <dbReference type="Ensembl" id="ENSEBUP00000023864.1"/>
    </source>
</evidence>
<dbReference type="Ensembl" id="ENSEBUT00000024440.1">
    <property type="protein sequence ID" value="ENSEBUP00000023864.1"/>
    <property type="gene ID" value="ENSEBUG00000014697.1"/>
</dbReference>
<evidence type="ECO:0000313" key="10">
    <source>
        <dbReference type="Proteomes" id="UP000694388"/>
    </source>
</evidence>
<feature type="region of interest" description="Disordered" evidence="6">
    <location>
        <begin position="463"/>
        <end position="532"/>
    </location>
</feature>
<dbReference type="InterPro" id="IPR002404">
    <property type="entry name" value="IRS_PTB"/>
</dbReference>
<dbReference type="InterPro" id="IPR011993">
    <property type="entry name" value="PH-like_dom_sf"/>
</dbReference>
<dbReference type="GO" id="GO:0016020">
    <property type="term" value="C:membrane"/>
    <property type="evidence" value="ECO:0007669"/>
    <property type="project" value="UniProtKB-SubCell"/>
</dbReference>
<reference evidence="9" key="1">
    <citation type="submission" date="2025-05" db="UniProtKB">
        <authorList>
            <consortium name="Ensembl"/>
        </authorList>
    </citation>
    <scope>IDENTIFICATION</scope>
</reference>
<protein>
    <submittedName>
        <fullName evidence="9">Fibroblast growth factor receptor substrate 2</fullName>
    </submittedName>
</protein>
<keyword evidence="10" id="KW-1185">Reference proteome</keyword>
<accession>A0A8C4R459</accession>
<evidence type="ECO:0000256" key="3">
    <source>
        <dbReference type="ARBA" id="ARBA00022707"/>
    </source>
</evidence>
<feature type="compositionally biased region" description="Pro residues" evidence="6">
    <location>
        <begin position="473"/>
        <end position="487"/>
    </location>
</feature>
<dbReference type="PROSITE" id="PS51064">
    <property type="entry name" value="IRS_PTB"/>
    <property type="match status" value="1"/>
</dbReference>
<evidence type="ECO:0000256" key="2">
    <source>
        <dbReference type="ARBA" id="ARBA00022553"/>
    </source>
</evidence>
<evidence type="ECO:0000256" key="5">
    <source>
        <dbReference type="ARBA" id="ARBA00023288"/>
    </source>
</evidence>
<dbReference type="OMA" id="AHKIDYS"/>
<dbReference type="Gene3D" id="2.30.29.30">
    <property type="entry name" value="Pleckstrin-homology domain (PH domain)/Phosphotyrosine-binding domain (PTB)"/>
    <property type="match status" value="1"/>
</dbReference>
<dbReference type="AlphaFoldDB" id="A0A8C4R459"/>
<dbReference type="PANTHER" id="PTHR21258">
    <property type="entry name" value="DOCKING PROTEIN RELATED"/>
    <property type="match status" value="1"/>
</dbReference>
<evidence type="ECO:0000256" key="1">
    <source>
        <dbReference type="ARBA" id="ARBA00004370"/>
    </source>
</evidence>
<keyword evidence="5" id="KW-0449">Lipoprotein</keyword>
<feature type="region of interest" description="Disordered" evidence="6">
    <location>
        <begin position="181"/>
        <end position="205"/>
    </location>
</feature>
<feature type="domain" description="IRS-type PTB" evidence="8">
    <location>
        <begin position="36"/>
        <end position="138"/>
    </location>
</feature>
<name>A0A8C4R459_EPTBU</name>
<dbReference type="SMART" id="SM01244">
    <property type="entry name" value="IRS"/>
    <property type="match status" value="1"/>
</dbReference>
<feature type="signal peptide" evidence="7">
    <location>
        <begin position="1"/>
        <end position="23"/>
    </location>
</feature>
<dbReference type="SUPFAM" id="SSF50729">
    <property type="entry name" value="PH domain-like"/>
    <property type="match status" value="1"/>
</dbReference>
<comment type="subcellular location">
    <subcellularLocation>
        <location evidence="1">Membrane</location>
    </subcellularLocation>
</comment>
<dbReference type="InterPro" id="IPR038742">
    <property type="entry name" value="FRS2_PTB"/>
</dbReference>
<dbReference type="Proteomes" id="UP000694388">
    <property type="component" value="Unplaced"/>
</dbReference>
<dbReference type="GO" id="GO:0005104">
    <property type="term" value="F:fibroblast growth factor receptor binding"/>
    <property type="evidence" value="ECO:0007669"/>
    <property type="project" value="TreeGrafter"/>
</dbReference>
<keyword evidence="4" id="KW-0472">Membrane</keyword>
<dbReference type="GO" id="GO:0005068">
    <property type="term" value="F:transmembrane receptor protein tyrosine kinase adaptor activity"/>
    <property type="evidence" value="ECO:0007669"/>
    <property type="project" value="TreeGrafter"/>
</dbReference>
<keyword evidence="2" id="KW-0597">Phosphoprotein</keyword>
<keyword evidence="7" id="KW-0732">Signal</keyword>
<dbReference type="GO" id="GO:0008543">
    <property type="term" value="P:fibroblast growth factor receptor signaling pathway"/>
    <property type="evidence" value="ECO:0007669"/>
    <property type="project" value="TreeGrafter"/>
</dbReference>
<dbReference type="GeneTree" id="ENSGT00940000157033"/>
<evidence type="ECO:0000256" key="4">
    <source>
        <dbReference type="ARBA" id="ARBA00023136"/>
    </source>
</evidence>
<feature type="chain" id="PRO_5044680565" evidence="7">
    <location>
        <begin position="24"/>
        <end position="532"/>
    </location>
</feature>
<dbReference type="CDD" id="cd01202">
    <property type="entry name" value="PTB_FRS2"/>
    <property type="match status" value="1"/>
</dbReference>
<dbReference type="Pfam" id="PF02174">
    <property type="entry name" value="IRS"/>
    <property type="match status" value="1"/>
</dbReference>
<dbReference type="InterPro" id="IPR050996">
    <property type="entry name" value="Docking_Protein_DOK"/>
</dbReference>
<evidence type="ECO:0000259" key="8">
    <source>
        <dbReference type="PROSITE" id="PS51064"/>
    </source>
</evidence>
<proteinExistence type="predicted"/>
<organism evidence="9 10">
    <name type="scientific">Eptatretus burgeri</name>
    <name type="common">Inshore hagfish</name>
    <dbReference type="NCBI Taxonomy" id="7764"/>
    <lineage>
        <taxon>Eukaryota</taxon>
        <taxon>Metazoa</taxon>
        <taxon>Chordata</taxon>
        <taxon>Craniata</taxon>
        <taxon>Vertebrata</taxon>
        <taxon>Cyclostomata</taxon>
        <taxon>Myxini</taxon>
        <taxon>Myxiniformes</taxon>
        <taxon>Myxinidae</taxon>
        <taxon>Eptatretinae</taxon>
        <taxon>Eptatretus</taxon>
    </lineage>
</organism>
<dbReference type="PANTHER" id="PTHR21258:SF55">
    <property type="entry name" value="FI23523P1"/>
    <property type="match status" value="1"/>
</dbReference>
<evidence type="ECO:0000256" key="6">
    <source>
        <dbReference type="SAM" id="MobiDB-lite"/>
    </source>
</evidence>
<evidence type="ECO:0000256" key="7">
    <source>
        <dbReference type="SAM" id="SignalP"/>
    </source>
</evidence>
<keyword evidence="3" id="KW-0519">Myristate</keyword>
<dbReference type="Ensembl" id="ENSEBUT00000024435.1">
    <property type="protein sequence ID" value="ENSEBUP00000023859.1"/>
    <property type="gene ID" value="ENSEBUG00000014697.1"/>
</dbReference>
<sequence>MAHHRIFLRALLCPINTSCHVEAMGSCSSCAERDEIQDDHPTLYKVKNVDDDGNELESGVMEITELEIILRTRKRDTVRWPYSSLRRYGYDSNLFSFESGRRCQTGQGIFAFKCTRAEEMFNVLQDNMHCSRINVHEEPSRDRLHTRVETAVPCTPSTPATSGLGHPFSIVSVFPRRLSYEENSSHPSSRHASVGSARLPSVGEESTHPLIVPEKQVHTYVNTSNVQEELTSRPVILACPLTEDEEHLVDHVQIRCSEENEQPCINEFSAEVQLEPQSVKFVLGPTPAQKREQEKRRRYEQENRISSTSLMGKNSRGAQLVYENLNGLVPPLQACPPCYSAPDESNGMVPGSSRAPQNYENWPALPPVWEEPAPPKPVLYNGLHTSLELDMSGNPNDNSSKTLHDNGLLENNTDFLEKCDDTPTVFSFELKRCRLPVAANGNGGGSRTVPSALNYIQIELEEGGSSESEGMPPRTPRTPVTPLPPQTPTRHNELYATIDLEKTAAMSSLQRALPRDDGTVRKTRHNSTDPPM</sequence>